<dbReference type="SMART" id="SM00382">
    <property type="entry name" value="AAA"/>
    <property type="match status" value="1"/>
</dbReference>
<dbReference type="Pfam" id="PF00005">
    <property type="entry name" value="ABC_tran"/>
    <property type="match status" value="1"/>
</dbReference>
<feature type="domain" description="ABC transporter" evidence="4">
    <location>
        <begin position="4"/>
        <end position="235"/>
    </location>
</feature>
<dbReference type="GO" id="GO:0005886">
    <property type="term" value="C:plasma membrane"/>
    <property type="evidence" value="ECO:0007669"/>
    <property type="project" value="TreeGrafter"/>
</dbReference>
<keyword evidence="3 5" id="KW-0067">ATP-binding</keyword>
<dbReference type="InterPro" id="IPR003593">
    <property type="entry name" value="AAA+_ATPase"/>
</dbReference>
<dbReference type="PANTHER" id="PTHR45772:SF9">
    <property type="entry name" value="CONSERVED COMPONENT OF ABC TRANSPORTER FOR NATURAL AMINO ACIDS"/>
    <property type="match status" value="1"/>
</dbReference>
<proteinExistence type="predicted"/>
<dbReference type="AlphaFoldDB" id="A0A7D5KCB9"/>
<dbReference type="OrthoDB" id="44250at2157"/>
<name>A0A7D5KCB9_9EURY</name>
<evidence type="ECO:0000313" key="5">
    <source>
        <dbReference type="EMBL" id="QLG48496.1"/>
    </source>
</evidence>
<dbReference type="Proteomes" id="UP000509241">
    <property type="component" value="Chromosome"/>
</dbReference>
<evidence type="ECO:0000256" key="1">
    <source>
        <dbReference type="ARBA" id="ARBA00022448"/>
    </source>
</evidence>
<keyword evidence="6" id="KW-1185">Reference proteome</keyword>
<dbReference type="GO" id="GO:0016887">
    <property type="term" value="F:ATP hydrolysis activity"/>
    <property type="evidence" value="ECO:0007669"/>
    <property type="project" value="InterPro"/>
</dbReference>
<dbReference type="KEGG" id="haly:HYG82_06370"/>
<dbReference type="Pfam" id="PF12399">
    <property type="entry name" value="BCA_ABC_TP_C"/>
    <property type="match status" value="1"/>
</dbReference>
<evidence type="ECO:0000256" key="3">
    <source>
        <dbReference type="ARBA" id="ARBA00022840"/>
    </source>
</evidence>
<keyword evidence="1" id="KW-0813">Transport</keyword>
<dbReference type="InterPro" id="IPR051120">
    <property type="entry name" value="ABC_AA/LPS_Transport"/>
</dbReference>
<gene>
    <name evidence="5" type="ORF">HYG82_06370</name>
</gene>
<dbReference type="EMBL" id="CP058601">
    <property type="protein sequence ID" value="QLG48496.1"/>
    <property type="molecule type" value="Genomic_DNA"/>
</dbReference>
<dbReference type="InterPro" id="IPR017871">
    <property type="entry name" value="ABC_transporter-like_CS"/>
</dbReference>
<sequence>MTVLETTDLTKSFGGLTAVDHLDLTVEENEIVGLIGPNGSGKTTTFNLVTGFYSIDGGTVRLTGSDITSFGTAKRASHGIVRTFQRPKPFGTMTVRENMMVANTPDLSRVEKESRAERILDDIELDHEADSRGKDLSGGQKKLLEIGRALMLDPEIILLDEPAAGVNPALMDDIMDYIRDLHDDGHTFLLIEHDMSIIADLCDRVVVMHNGQKIADGPFEEVRDNEQVRSAYLGGQ</sequence>
<dbReference type="InterPro" id="IPR003439">
    <property type="entry name" value="ABC_transporter-like_ATP-bd"/>
</dbReference>
<dbReference type="InterPro" id="IPR032823">
    <property type="entry name" value="BCA_ABC_TP_C"/>
</dbReference>
<dbReference type="PROSITE" id="PS00211">
    <property type="entry name" value="ABC_TRANSPORTER_1"/>
    <property type="match status" value="1"/>
</dbReference>
<dbReference type="InterPro" id="IPR027417">
    <property type="entry name" value="P-loop_NTPase"/>
</dbReference>
<dbReference type="Gene3D" id="3.40.50.300">
    <property type="entry name" value="P-loop containing nucleotide triphosphate hydrolases"/>
    <property type="match status" value="1"/>
</dbReference>
<dbReference type="GeneID" id="56032899"/>
<evidence type="ECO:0000256" key="2">
    <source>
        <dbReference type="ARBA" id="ARBA00022741"/>
    </source>
</evidence>
<organism evidence="5 6">
    <name type="scientific">Natrinema halophilum</name>
    <dbReference type="NCBI Taxonomy" id="1699371"/>
    <lineage>
        <taxon>Archaea</taxon>
        <taxon>Methanobacteriati</taxon>
        <taxon>Methanobacteriota</taxon>
        <taxon>Stenosarchaea group</taxon>
        <taxon>Halobacteria</taxon>
        <taxon>Halobacteriales</taxon>
        <taxon>Natrialbaceae</taxon>
        <taxon>Natrinema</taxon>
    </lineage>
</organism>
<evidence type="ECO:0000313" key="6">
    <source>
        <dbReference type="Proteomes" id="UP000509241"/>
    </source>
</evidence>
<keyword evidence="2" id="KW-0547">Nucleotide-binding</keyword>
<accession>A0A7D5KCB9</accession>
<dbReference type="PROSITE" id="PS50893">
    <property type="entry name" value="ABC_TRANSPORTER_2"/>
    <property type="match status" value="1"/>
</dbReference>
<dbReference type="SUPFAM" id="SSF52540">
    <property type="entry name" value="P-loop containing nucleoside triphosphate hydrolases"/>
    <property type="match status" value="1"/>
</dbReference>
<protein>
    <submittedName>
        <fullName evidence="5">ABC transporter ATP-binding protein</fullName>
    </submittedName>
</protein>
<dbReference type="RefSeq" id="WP_179260235.1">
    <property type="nucleotide sequence ID" value="NZ_CP058601.1"/>
</dbReference>
<reference evidence="5 6" key="1">
    <citation type="submission" date="2020-07" db="EMBL/GenBank/DDBJ databases">
        <authorList>
            <person name="Cui H."/>
        </authorList>
    </citation>
    <scope>NUCLEOTIDE SEQUENCE [LARGE SCALE GENOMIC DNA]</scope>
    <source>
        <strain evidence="5 6">YPL8</strain>
    </source>
</reference>
<dbReference type="PANTHER" id="PTHR45772">
    <property type="entry name" value="CONSERVED COMPONENT OF ABC TRANSPORTER FOR NATURAL AMINO ACIDS-RELATED"/>
    <property type="match status" value="1"/>
</dbReference>
<dbReference type="GO" id="GO:0005524">
    <property type="term" value="F:ATP binding"/>
    <property type="evidence" value="ECO:0007669"/>
    <property type="project" value="UniProtKB-KW"/>
</dbReference>
<dbReference type="CDD" id="cd03219">
    <property type="entry name" value="ABC_Mj1267_LivG_branched"/>
    <property type="match status" value="1"/>
</dbReference>
<evidence type="ECO:0000259" key="4">
    <source>
        <dbReference type="PROSITE" id="PS50893"/>
    </source>
</evidence>